<name>A0A0F9H9H1_9ZZZZ</name>
<dbReference type="EMBL" id="LAZR01017616">
    <property type="protein sequence ID" value="KKL99676.1"/>
    <property type="molecule type" value="Genomic_DNA"/>
</dbReference>
<evidence type="ECO:0000313" key="1">
    <source>
        <dbReference type="EMBL" id="KKL99676.1"/>
    </source>
</evidence>
<reference evidence="1" key="1">
    <citation type="journal article" date="2015" name="Nature">
        <title>Complex archaea that bridge the gap between prokaryotes and eukaryotes.</title>
        <authorList>
            <person name="Spang A."/>
            <person name="Saw J.H."/>
            <person name="Jorgensen S.L."/>
            <person name="Zaremba-Niedzwiedzka K."/>
            <person name="Martijn J."/>
            <person name="Lind A.E."/>
            <person name="van Eijk R."/>
            <person name="Schleper C."/>
            <person name="Guy L."/>
            <person name="Ettema T.J."/>
        </authorList>
    </citation>
    <scope>NUCLEOTIDE SEQUENCE</scope>
</reference>
<accession>A0A0F9H9H1</accession>
<proteinExistence type="predicted"/>
<protein>
    <submittedName>
        <fullName evidence="1">Uncharacterized protein</fullName>
    </submittedName>
</protein>
<sequence length="74" mass="8797">MAEPRLQRIAHLQCTKCKNSPFSLFRRQNTQRDGSILQTWENILWPNEVGVVPPHNPRDIRCPHCDHQLRRQEV</sequence>
<gene>
    <name evidence="1" type="ORF">LCGC14_1812050</name>
</gene>
<comment type="caution">
    <text evidence="1">The sequence shown here is derived from an EMBL/GenBank/DDBJ whole genome shotgun (WGS) entry which is preliminary data.</text>
</comment>
<dbReference type="AlphaFoldDB" id="A0A0F9H9H1"/>
<organism evidence="1">
    <name type="scientific">marine sediment metagenome</name>
    <dbReference type="NCBI Taxonomy" id="412755"/>
    <lineage>
        <taxon>unclassified sequences</taxon>
        <taxon>metagenomes</taxon>
        <taxon>ecological metagenomes</taxon>
    </lineage>
</organism>